<proteinExistence type="predicted"/>
<evidence type="ECO:0000313" key="3">
    <source>
        <dbReference type="Proteomes" id="UP000324800"/>
    </source>
</evidence>
<evidence type="ECO:0000256" key="1">
    <source>
        <dbReference type="SAM" id="MobiDB-lite"/>
    </source>
</evidence>
<evidence type="ECO:0000313" key="2">
    <source>
        <dbReference type="EMBL" id="KAA6370956.1"/>
    </source>
</evidence>
<dbReference type="Proteomes" id="UP000324800">
    <property type="component" value="Unassembled WGS sequence"/>
</dbReference>
<dbReference type="AlphaFoldDB" id="A0A5J4UJU4"/>
<feature type="compositionally biased region" description="Basic and acidic residues" evidence="1">
    <location>
        <begin position="86"/>
        <end position="101"/>
    </location>
</feature>
<comment type="caution">
    <text evidence="2">The sequence shown here is derived from an EMBL/GenBank/DDBJ whole genome shotgun (WGS) entry which is preliminary data.</text>
</comment>
<accession>A0A5J4UJU4</accession>
<name>A0A5J4UJU4_9EUKA</name>
<gene>
    <name evidence="2" type="ORF">EZS28_033517</name>
</gene>
<organism evidence="2 3">
    <name type="scientific">Streblomastix strix</name>
    <dbReference type="NCBI Taxonomy" id="222440"/>
    <lineage>
        <taxon>Eukaryota</taxon>
        <taxon>Metamonada</taxon>
        <taxon>Preaxostyla</taxon>
        <taxon>Oxymonadida</taxon>
        <taxon>Streblomastigidae</taxon>
        <taxon>Streblomastix</taxon>
    </lineage>
</organism>
<protein>
    <submittedName>
        <fullName evidence="2">Uncharacterized protein</fullName>
    </submittedName>
</protein>
<dbReference type="EMBL" id="SNRW01014910">
    <property type="protein sequence ID" value="KAA6370956.1"/>
    <property type="molecule type" value="Genomic_DNA"/>
</dbReference>
<feature type="region of interest" description="Disordered" evidence="1">
    <location>
        <begin position="86"/>
        <end position="110"/>
    </location>
</feature>
<feature type="non-terminal residue" evidence="2">
    <location>
        <position position="207"/>
    </location>
</feature>
<reference evidence="2 3" key="1">
    <citation type="submission" date="2019-03" db="EMBL/GenBank/DDBJ databases">
        <title>Single cell metagenomics reveals metabolic interactions within the superorganism composed of flagellate Streblomastix strix and complex community of Bacteroidetes bacteria on its surface.</title>
        <authorList>
            <person name="Treitli S.C."/>
            <person name="Kolisko M."/>
            <person name="Husnik F."/>
            <person name="Keeling P."/>
            <person name="Hampl V."/>
        </authorList>
    </citation>
    <scope>NUCLEOTIDE SEQUENCE [LARGE SCALE GENOMIC DNA]</scope>
    <source>
        <strain evidence="2">ST1C</strain>
    </source>
</reference>
<sequence length="207" mass="23697">MKEKKVLSVEDQRNMKQKNKLINNSHTYSLIDKNLQFIHIALIQVGVGDPTLIDISKVNARIAAGQSGSNVLPFNQKEERELIIESGNEKEKEKELEKDQEFQASSDPVQQSDEVLLYPQVQMEPQQESESFLQYKLAEEQQQDLQLQQMLQENEAMNYKLGSMDWGRNSISKDPYTQKKIGMRYQEHNFLGANAIISVPSLSIANP</sequence>